<sequence>MDVELHSSLNSVLISTSNTSKKILDILLLGNKEGIRGRGNLNLKEVATSLVN</sequence>
<dbReference type="Gramene" id="TuG1812G0100001150.01.T01">
    <property type="protein sequence ID" value="TuG1812G0100001150.01.T01.cds381559"/>
    <property type="gene ID" value="TuG1812G0100001150.01"/>
</dbReference>
<reference evidence="1" key="2">
    <citation type="submission" date="2018-03" db="EMBL/GenBank/DDBJ databases">
        <title>The Triticum urartu genome reveals the dynamic nature of wheat genome evolution.</title>
        <authorList>
            <person name="Ling H."/>
            <person name="Ma B."/>
            <person name="Shi X."/>
            <person name="Liu H."/>
            <person name="Dong L."/>
            <person name="Sun H."/>
            <person name="Cao Y."/>
            <person name="Gao Q."/>
            <person name="Zheng S."/>
            <person name="Li Y."/>
            <person name="Yu Y."/>
            <person name="Du H."/>
            <person name="Qi M."/>
            <person name="Li Y."/>
            <person name="Yu H."/>
            <person name="Cui Y."/>
            <person name="Wang N."/>
            <person name="Chen C."/>
            <person name="Wu H."/>
            <person name="Zhao Y."/>
            <person name="Zhang J."/>
            <person name="Li Y."/>
            <person name="Zhou W."/>
            <person name="Zhang B."/>
            <person name="Hu W."/>
            <person name="Eijk M."/>
            <person name="Tang J."/>
            <person name="Witsenboer H."/>
            <person name="Zhao S."/>
            <person name="Li Z."/>
            <person name="Zhang A."/>
            <person name="Wang D."/>
            <person name="Liang C."/>
        </authorList>
    </citation>
    <scope>NUCLEOTIDE SEQUENCE [LARGE SCALE GENOMIC DNA]</scope>
    <source>
        <strain evidence="1">cv. G1812</strain>
    </source>
</reference>
<protein>
    <submittedName>
        <fullName evidence="1">Uncharacterized protein</fullName>
    </submittedName>
</protein>
<evidence type="ECO:0000313" key="1">
    <source>
        <dbReference type="EnsemblPlants" id="TuG1812G0100001150.01.T01.cds381559"/>
    </source>
</evidence>
<name>A0A8R7JWB6_TRIUA</name>
<proteinExistence type="predicted"/>
<reference evidence="2" key="1">
    <citation type="journal article" date="2013" name="Nature">
        <title>Draft genome of the wheat A-genome progenitor Triticum urartu.</title>
        <authorList>
            <person name="Ling H.Q."/>
            <person name="Zhao S."/>
            <person name="Liu D."/>
            <person name="Wang J."/>
            <person name="Sun H."/>
            <person name="Zhang C."/>
            <person name="Fan H."/>
            <person name="Li D."/>
            <person name="Dong L."/>
            <person name="Tao Y."/>
            <person name="Gao C."/>
            <person name="Wu H."/>
            <person name="Li Y."/>
            <person name="Cui Y."/>
            <person name="Guo X."/>
            <person name="Zheng S."/>
            <person name="Wang B."/>
            <person name="Yu K."/>
            <person name="Liang Q."/>
            <person name="Yang W."/>
            <person name="Lou X."/>
            <person name="Chen J."/>
            <person name="Feng M."/>
            <person name="Jian J."/>
            <person name="Zhang X."/>
            <person name="Luo G."/>
            <person name="Jiang Y."/>
            <person name="Liu J."/>
            <person name="Wang Z."/>
            <person name="Sha Y."/>
            <person name="Zhang B."/>
            <person name="Wu H."/>
            <person name="Tang D."/>
            <person name="Shen Q."/>
            <person name="Xue P."/>
            <person name="Zou S."/>
            <person name="Wang X."/>
            <person name="Liu X."/>
            <person name="Wang F."/>
            <person name="Yang Y."/>
            <person name="An X."/>
            <person name="Dong Z."/>
            <person name="Zhang K."/>
            <person name="Zhang X."/>
            <person name="Luo M.C."/>
            <person name="Dvorak J."/>
            <person name="Tong Y."/>
            <person name="Wang J."/>
            <person name="Yang H."/>
            <person name="Li Z."/>
            <person name="Wang D."/>
            <person name="Zhang A."/>
            <person name="Wang J."/>
        </authorList>
    </citation>
    <scope>NUCLEOTIDE SEQUENCE</scope>
    <source>
        <strain evidence="2">cv. G1812</strain>
    </source>
</reference>
<dbReference type="Proteomes" id="UP000015106">
    <property type="component" value="Chromosome 1"/>
</dbReference>
<evidence type="ECO:0000313" key="2">
    <source>
        <dbReference type="Proteomes" id="UP000015106"/>
    </source>
</evidence>
<accession>A0A8R7JWB6</accession>
<organism evidence="1 2">
    <name type="scientific">Triticum urartu</name>
    <name type="common">Red wild einkorn</name>
    <name type="synonym">Crithodium urartu</name>
    <dbReference type="NCBI Taxonomy" id="4572"/>
    <lineage>
        <taxon>Eukaryota</taxon>
        <taxon>Viridiplantae</taxon>
        <taxon>Streptophyta</taxon>
        <taxon>Embryophyta</taxon>
        <taxon>Tracheophyta</taxon>
        <taxon>Spermatophyta</taxon>
        <taxon>Magnoliopsida</taxon>
        <taxon>Liliopsida</taxon>
        <taxon>Poales</taxon>
        <taxon>Poaceae</taxon>
        <taxon>BOP clade</taxon>
        <taxon>Pooideae</taxon>
        <taxon>Triticodae</taxon>
        <taxon>Triticeae</taxon>
        <taxon>Triticinae</taxon>
        <taxon>Triticum</taxon>
    </lineage>
</organism>
<dbReference type="EnsemblPlants" id="TuG1812G0100001150.01.T01">
    <property type="protein sequence ID" value="TuG1812G0100001150.01.T01.cds381559"/>
    <property type="gene ID" value="TuG1812G0100001150.01"/>
</dbReference>
<reference evidence="1" key="3">
    <citation type="submission" date="2022-06" db="UniProtKB">
        <authorList>
            <consortium name="EnsemblPlants"/>
        </authorList>
    </citation>
    <scope>IDENTIFICATION</scope>
</reference>
<dbReference type="AlphaFoldDB" id="A0A8R7JWB6"/>
<keyword evidence="2" id="KW-1185">Reference proteome</keyword>